<reference evidence="3 4" key="1">
    <citation type="submission" date="2009-11" db="EMBL/GenBank/DDBJ databases">
        <title>Annotation of Allomyces macrogynus ATCC 38327.</title>
        <authorList>
            <consortium name="The Broad Institute Genome Sequencing Platform"/>
            <person name="Russ C."/>
            <person name="Cuomo C."/>
            <person name="Burger G."/>
            <person name="Gray M.W."/>
            <person name="Holland P.W.H."/>
            <person name="King N."/>
            <person name="Lang F.B.F."/>
            <person name="Roger A.J."/>
            <person name="Ruiz-Trillo I."/>
            <person name="Young S.K."/>
            <person name="Zeng Q."/>
            <person name="Gargeya S."/>
            <person name="Fitzgerald M."/>
            <person name="Haas B."/>
            <person name="Abouelleil A."/>
            <person name="Alvarado L."/>
            <person name="Arachchi H.M."/>
            <person name="Berlin A."/>
            <person name="Chapman S.B."/>
            <person name="Gearin G."/>
            <person name="Goldberg J."/>
            <person name="Griggs A."/>
            <person name="Gujja S."/>
            <person name="Hansen M."/>
            <person name="Heiman D."/>
            <person name="Howarth C."/>
            <person name="Larimer J."/>
            <person name="Lui A."/>
            <person name="MacDonald P.J.P."/>
            <person name="McCowen C."/>
            <person name="Montmayeur A."/>
            <person name="Murphy C."/>
            <person name="Neiman D."/>
            <person name="Pearson M."/>
            <person name="Priest M."/>
            <person name="Roberts A."/>
            <person name="Saif S."/>
            <person name="Shea T."/>
            <person name="Sisk P."/>
            <person name="Stolte C."/>
            <person name="Sykes S."/>
            <person name="Wortman J."/>
            <person name="Nusbaum C."/>
            <person name="Birren B."/>
        </authorList>
    </citation>
    <scope>NUCLEOTIDE SEQUENCE [LARGE SCALE GENOMIC DNA]</scope>
    <source>
        <strain evidence="3 4">ATCC 38327</strain>
    </source>
</reference>
<feature type="compositionally biased region" description="Low complexity" evidence="1">
    <location>
        <begin position="276"/>
        <end position="291"/>
    </location>
</feature>
<evidence type="ECO:0000256" key="1">
    <source>
        <dbReference type="SAM" id="MobiDB-lite"/>
    </source>
</evidence>
<organism evidence="3 4">
    <name type="scientific">Allomyces macrogynus (strain ATCC 38327)</name>
    <name type="common">Allomyces javanicus var. macrogynus</name>
    <dbReference type="NCBI Taxonomy" id="578462"/>
    <lineage>
        <taxon>Eukaryota</taxon>
        <taxon>Fungi</taxon>
        <taxon>Fungi incertae sedis</taxon>
        <taxon>Blastocladiomycota</taxon>
        <taxon>Blastocladiomycetes</taxon>
        <taxon>Blastocladiales</taxon>
        <taxon>Blastocladiaceae</taxon>
        <taxon>Allomyces</taxon>
    </lineage>
</organism>
<feature type="region of interest" description="Disordered" evidence="1">
    <location>
        <begin position="468"/>
        <end position="492"/>
    </location>
</feature>
<dbReference type="VEuPathDB" id="FungiDB:AMAG_00739"/>
<accession>A0A0L0RXA9</accession>
<reference evidence="4" key="2">
    <citation type="submission" date="2009-11" db="EMBL/GenBank/DDBJ databases">
        <title>The Genome Sequence of Allomyces macrogynus strain ATCC 38327.</title>
        <authorList>
            <consortium name="The Broad Institute Genome Sequencing Platform"/>
            <person name="Russ C."/>
            <person name="Cuomo C."/>
            <person name="Shea T."/>
            <person name="Young S.K."/>
            <person name="Zeng Q."/>
            <person name="Koehrsen M."/>
            <person name="Haas B."/>
            <person name="Borodovsky M."/>
            <person name="Guigo R."/>
            <person name="Alvarado L."/>
            <person name="Berlin A."/>
            <person name="Borenstein D."/>
            <person name="Chen Z."/>
            <person name="Engels R."/>
            <person name="Freedman E."/>
            <person name="Gellesch M."/>
            <person name="Goldberg J."/>
            <person name="Griggs A."/>
            <person name="Gujja S."/>
            <person name="Heiman D."/>
            <person name="Hepburn T."/>
            <person name="Howarth C."/>
            <person name="Jen D."/>
            <person name="Larson L."/>
            <person name="Lewis B."/>
            <person name="Mehta T."/>
            <person name="Park D."/>
            <person name="Pearson M."/>
            <person name="Roberts A."/>
            <person name="Saif S."/>
            <person name="Shenoy N."/>
            <person name="Sisk P."/>
            <person name="Stolte C."/>
            <person name="Sykes S."/>
            <person name="Walk T."/>
            <person name="White J."/>
            <person name="Yandava C."/>
            <person name="Burger G."/>
            <person name="Gray M.W."/>
            <person name="Holland P.W.H."/>
            <person name="King N."/>
            <person name="Lang F.B.F."/>
            <person name="Roger A.J."/>
            <person name="Ruiz-Trillo I."/>
            <person name="Lander E."/>
            <person name="Nusbaum C."/>
        </authorList>
    </citation>
    <scope>NUCLEOTIDE SEQUENCE [LARGE SCALE GENOMIC DNA]</scope>
    <source>
        <strain evidence="4">ATCC 38327</strain>
    </source>
</reference>
<feature type="region of interest" description="Disordered" evidence="1">
    <location>
        <begin position="269"/>
        <end position="304"/>
    </location>
</feature>
<feature type="compositionally biased region" description="Polar residues" evidence="1">
    <location>
        <begin position="292"/>
        <end position="301"/>
    </location>
</feature>
<dbReference type="AlphaFoldDB" id="A0A0L0RXA9"/>
<dbReference type="Proteomes" id="UP000054350">
    <property type="component" value="Unassembled WGS sequence"/>
</dbReference>
<keyword evidence="4" id="KW-1185">Reference proteome</keyword>
<dbReference type="EMBL" id="GG745328">
    <property type="protein sequence ID" value="KNE54785.1"/>
    <property type="molecule type" value="Genomic_DNA"/>
</dbReference>
<name>A0A0L0RXA9_ALLM3</name>
<keyword evidence="2" id="KW-0472">Membrane</keyword>
<feature type="transmembrane region" description="Helical" evidence="2">
    <location>
        <begin position="56"/>
        <end position="77"/>
    </location>
</feature>
<evidence type="ECO:0000313" key="4">
    <source>
        <dbReference type="Proteomes" id="UP000054350"/>
    </source>
</evidence>
<keyword evidence="2" id="KW-1133">Transmembrane helix</keyword>
<dbReference type="OrthoDB" id="5585602at2759"/>
<evidence type="ECO:0000256" key="2">
    <source>
        <dbReference type="SAM" id="Phobius"/>
    </source>
</evidence>
<keyword evidence="2" id="KW-0812">Transmembrane</keyword>
<evidence type="ECO:0000313" key="3">
    <source>
        <dbReference type="EMBL" id="KNE54785.1"/>
    </source>
</evidence>
<proteinExistence type="predicted"/>
<sequence>MAIPNASNLLQRTERGLANPTYWHDHEPQLAPNAHSPARRAKTAIKSTIPSKMRTALAISALLVAVVLLATPVAVFGDALPNPGPGPAALVASKSGTDDHGAQVDMTRSVDPLGPEVASNNQVVASNATRTVPDASTPTAATTVRAQVARQPEYSPYLACSLPHGWEYFAAHLTAFYGTVFARQPRGAEPVVDKEGGIGLSHLFSDHVRGRINILGSLQGMQANSLFLETLPQILLRQSNWTLTSVVQSHFAVTCGIVAAVHDLTFTAPTPPPTDPSSTASTSADTPSSSAKNSDAPSTESPRGVRGLFQRMLRRSAAASAPPTPTLPPATPNARTHVFSVWSWWHFDLATGFVREYDVAVHRRAHLDWTDLLPASESMVDTVCRAAAPCNATLTAAGTAMLAGEPAAFAGESECRAAVERMEAKQVMCRYIAAQLASDHPVTACLLLGPQSTLCGMAAADAHTWAQRAEGGDGDAQGEASDVPRIPRHVEL</sequence>
<protein>
    <submittedName>
        <fullName evidence="3">Uncharacterized protein</fullName>
    </submittedName>
</protein>
<gene>
    <name evidence="3" type="ORF">AMAG_00739</name>
</gene>